<evidence type="ECO:0000313" key="3">
    <source>
        <dbReference type="Proteomes" id="UP001278766"/>
    </source>
</evidence>
<dbReference type="AlphaFoldDB" id="A0AAE0LMU0"/>
<reference evidence="2" key="2">
    <citation type="submission" date="2023-06" db="EMBL/GenBank/DDBJ databases">
        <authorList>
            <consortium name="Lawrence Berkeley National Laboratory"/>
            <person name="Haridas S."/>
            <person name="Hensen N."/>
            <person name="Bonometti L."/>
            <person name="Westerberg I."/>
            <person name="Brannstrom I.O."/>
            <person name="Guillou S."/>
            <person name="Cros-Aarteil S."/>
            <person name="Calhoun S."/>
            <person name="Kuo A."/>
            <person name="Mondo S."/>
            <person name="Pangilinan J."/>
            <person name="Riley R."/>
            <person name="Labutti K."/>
            <person name="Andreopoulos B."/>
            <person name="Lipzen A."/>
            <person name="Chen C."/>
            <person name="Yanf M."/>
            <person name="Daum C."/>
            <person name="Ng V."/>
            <person name="Clum A."/>
            <person name="Steindorff A."/>
            <person name="Ohm R."/>
            <person name="Martin F."/>
            <person name="Silar P."/>
            <person name="Natvig D."/>
            <person name="Lalanne C."/>
            <person name="Gautier V."/>
            <person name="Ament-Velasquez S.L."/>
            <person name="Kruys A."/>
            <person name="Hutchinson M.I."/>
            <person name="Powell A.J."/>
            <person name="Barry K."/>
            <person name="Miller A.N."/>
            <person name="Grigoriev I.V."/>
            <person name="Debuchy R."/>
            <person name="Gladieux P."/>
            <person name="Thoren M.H."/>
            <person name="Johannesson H."/>
        </authorList>
    </citation>
    <scope>NUCLEOTIDE SEQUENCE</scope>
    <source>
        <strain evidence="2">CBS 168.71</strain>
    </source>
</reference>
<name>A0AAE0LMU0_9PEZI</name>
<dbReference type="RefSeq" id="XP_062654725.1">
    <property type="nucleotide sequence ID" value="XM_062806889.1"/>
</dbReference>
<dbReference type="GeneID" id="87843837"/>
<accession>A0AAE0LMU0</accession>
<evidence type="ECO:0000313" key="2">
    <source>
        <dbReference type="EMBL" id="KAK3291211.1"/>
    </source>
</evidence>
<organism evidence="2 3">
    <name type="scientific">Chaetomium fimeti</name>
    <dbReference type="NCBI Taxonomy" id="1854472"/>
    <lineage>
        <taxon>Eukaryota</taxon>
        <taxon>Fungi</taxon>
        <taxon>Dikarya</taxon>
        <taxon>Ascomycota</taxon>
        <taxon>Pezizomycotina</taxon>
        <taxon>Sordariomycetes</taxon>
        <taxon>Sordariomycetidae</taxon>
        <taxon>Sordariales</taxon>
        <taxon>Chaetomiaceae</taxon>
        <taxon>Chaetomium</taxon>
    </lineage>
</organism>
<gene>
    <name evidence="2" type="ORF">B0H64DRAFT_44606</name>
</gene>
<feature type="compositionally biased region" description="Low complexity" evidence="1">
    <location>
        <begin position="139"/>
        <end position="149"/>
    </location>
</feature>
<dbReference type="Proteomes" id="UP001278766">
    <property type="component" value="Unassembled WGS sequence"/>
</dbReference>
<dbReference type="EMBL" id="JAUEPN010000010">
    <property type="protein sequence ID" value="KAK3291211.1"/>
    <property type="molecule type" value="Genomic_DNA"/>
</dbReference>
<keyword evidence="3" id="KW-1185">Reference proteome</keyword>
<reference evidence="2" key="1">
    <citation type="journal article" date="2023" name="Mol. Phylogenet. Evol.">
        <title>Genome-scale phylogeny and comparative genomics of the fungal order Sordariales.</title>
        <authorList>
            <person name="Hensen N."/>
            <person name="Bonometti L."/>
            <person name="Westerberg I."/>
            <person name="Brannstrom I.O."/>
            <person name="Guillou S."/>
            <person name="Cros-Aarteil S."/>
            <person name="Calhoun S."/>
            <person name="Haridas S."/>
            <person name="Kuo A."/>
            <person name="Mondo S."/>
            <person name="Pangilinan J."/>
            <person name="Riley R."/>
            <person name="LaButti K."/>
            <person name="Andreopoulos B."/>
            <person name="Lipzen A."/>
            <person name="Chen C."/>
            <person name="Yan M."/>
            <person name="Daum C."/>
            <person name="Ng V."/>
            <person name="Clum A."/>
            <person name="Steindorff A."/>
            <person name="Ohm R.A."/>
            <person name="Martin F."/>
            <person name="Silar P."/>
            <person name="Natvig D.O."/>
            <person name="Lalanne C."/>
            <person name="Gautier V."/>
            <person name="Ament-Velasquez S.L."/>
            <person name="Kruys A."/>
            <person name="Hutchinson M.I."/>
            <person name="Powell A.J."/>
            <person name="Barry K."/>
            <person name="Miller A.N."/>
            <person name="Grigoriev I.V."/>
            <person name="Debuchy R."/>
            <person name="Gladieux P."/>
            <person name="Hiltunen Thoren M."/>
            <person name="Johannesson H."/>
        </authorList>
    </citation>
    <scope>NUCLEOTIDE SEQUENCE</scope>
    <source>
        <strain evidence="2">CBS 168.71</strain>
    </source>
</reference>
<protein>
    <submittedName>
        <fullName evidence="2">Uncharacterized protein</fullName>
    </submittedName>
</protein>
<comment type="caution">
    <text evidence="2">The sequence shown here is derived from an EMBL/GenBank/DDBJ whole genome shotgun (WGS) entry which is preliminary data.</text>
</comment>
<sequence>MPGGPEFQFNPASTPATAPIAPPKRPVEETQHVGPSSLSQAQQDNNAFDSAASSEPRPRPVFKMRRTGHSGAFPLSGRPAATVRPGDNHATPSPSVPSFPSPATHASHDSHPSSGLVPGVLNQTERKPFQKTSSPVGPSHPTSQSQPTPAFNQDENRSTQESSRSYPNLPIAGFIKSMSGAQIPVFSLETTRSPKPSMPPEVQKVFDSALDDRSYKIWIGKPVID</sequence>
<evidence type="ECO:0000256" key="1">
    <source>
        <dbReference type="SAM" id="MobiDB-lite"/>
    </source>
</evidence>
<feature type="region of interest" description="Disordered" evidence="1">
    <location>
        <begin position="1"/>
        <end position="171"/>
    </location>
</feature>
<proteinExistence type="predicted"/>
<feature type="compositionally biased region" description="Polar residues" evidence="1">
    <location>
        <begin position="33"/>
        <end position="53"/>
    </location>
</feature>